<keyword evidence="5" id="KW-1185">Reference proteome</keyword>
<dbReference type="InterPro" id="IPR009210">
    <property type="entry name" value="ASCC1"/>
</dbReference>
<dbReference type="PANTHER" id="PTHR13360">
    <property type="entry name" value="ACTIVATING SIGNAL COINTEGRATOR 1 COMPLEX SUBUNIT 1"/>
    <property type="match status" value="1"/>
</dbReference>
<dbReference type="Pfam" id="PF10469">
    <property type="entry name" value="AKAP7_NLS"/>
    <property type="match status" value="1"/>
</dbReference>
<dbReference type="Proteomes" id="UP001141327">
    <property type="component" value="Unassembled WGS sequence"/>
</dbReference>
<dbReference type="SUPFAM" id="SSF54791">
    <property type="entry name" value="Eukaryotic type KH-domain (KH-domain type I)"/>
    <property type="match status" value="1"/>
</dbReference>
<dbReference type="SMART" id="SM00322">
    <property type="entry name" value="KH"/>
    <property type="match status" value="1"/>
</dbReference>
<dbReference type="PANTHER" id="PTHR13360:SF1">
    <property type="entry name" value="ACTIVATING SIGNAL COINTEGRATOR 1 COMPLEX SUBUNIT 1"/>
    <property type="match status" value="1"/>
</dbReference>
<feature type="compositionally biased region" description="Pro residues" evidence="2">
    <location>
        <begin position="344"/>
        <end position="354"/>
    </location>
</feature>
<protein>
    <submittedName>
        <fullName evidence="4">Activating signal cointegrator 1 complex subunit 1</fullName>
    </submittedName>
</protein>
<dbReference type="EMBL" id="JAPMOS010000017">
    <property type="protein sequence ID" value="KAJ4459806.1"/>
    <property type="molecule type" value="Genomic_DNA"/>
</dbReference>
<proteinExistence type="predicted"/>
<feature type="compositionally biased region" description="Pro residues" evidence="2">
    <location>
        <begin position="497"/>
        <end position="511"/>
    </location>
</feature>
<feature type="domain" description="K Homology" evidence="3">
    <location>
        <begin position="56"/>
        <end position="125"/>
    </location>
</feature>
<evidence type="ECO:0000256" key="2">
    <source>
        <dbReference type="SAM" id="MobiDB-lite"/>
    </source>
</evidence>
<dbReference type="InterPro" id="IPR019510">
    <property type="entry name" value="AKAP7-like_phosphoesterase"/>
</dbReference>
<feature type="compositionally biased region" description="Polar residues" evidence="2">
    <location>
        <begin position="409"/>
        <end position="419"/>
    </location>
</feature>
<dbReference type="InterPro" id="IPR004088">
    <property type="entry name" value="KH_dom_type_1"/>
</dbReference>
<dbReference type="Gene3D" id="3.30.1370.10">
    <property type="entry name" value="K Homology domain, type 1"/>
    <property type="match status" value="1"/>
</dbReference>
<feature type="compositionally biased region" description="Pro residues" evidence="2">
    <location>
        <begin position="394"/>
        <end position="408"/>
    </location>
</feature>
<name>A0ABQ8UKS3_9EUKA</name>
<feature type="region of interest" description="Disordered" evidence="2">
    <location>
        <begin position="445"/>
        <end position="550"/>
    </location>
</feature>
<reference evidence="4" key="1">
    <citation type="journal article" date="2022" name="bioRxiv">
        <title>Genomics of Preaxostyla Flagellates Illuminates Evolutionary Transitions and the Path Towards Mitochondrial Loss.</title>
        <authorList>
            <person name="Novak L.V.F."/>
            <person name="Treitli S.C."/>
            <person name="Pyrih J."/>
            <person name="Halakuc P."/>
            <person name="Pipaliya S.V."/>
            <person name="Vacek V."/>
            <person name="Brzon O."/>
            <person name="Soukal P."/>
            <person name="Eme L."/>
            <person name="Dacks J.B."/>
            <person name="Karnkowska A."/>
            <person name="Elias M."/>
            <person name="Hampl V."/>
        </authorList>
    </citation>
    <scope>NUCLEOTIDE SEQUENCE</scope>
    <source>
        <strain evidence="4">RCP-MX</strain>
    </source>
</reference>
<accession>A0ABQ8UKS3</accession>
<dbReference type="PROSITE" id="PS50084">
    <property type="entry name" value="KH_TYPE_1"/>
    <property type="match status" value="1"/>
</dbReference>
<feature type="compositionally biased region" description="Pro residues" evidence="2">
    <location>
        <begin position="372"/>
        <end position="381"/>
    </location>
</feature>
<feature type="region of interest" description="Disordered" evidence="2">
    <location>
        <begin position="344"/>
        <end position="419"/>
    </location>
</feature>
<feature type="compositionally biased region" description="Low complexity" evidence="2">
    <location>
        <begin position="360"/>
        <end position="371"/>
    </location>
</feature>
<dbReference type="InterPro" id="IPR036612">
    <property type="entry name" value="KH_dom_type_1_sf"/>
</dbReference>
<organism evidence="4 5">
    <name type="scientific">Paratrimastix pyriformis</name>
    <dbReference type="NCBI Taxonomy" id="342808"/>
    <lineage>
        <taxon>Eukaryota</taxon>
        <taxon>Metamonada</taxon>
        <taxon>Preaxostyla</taxon>
        <taxon>Paratrimastigidae</taxon>
        <taxon>Paratrimastix</taxon>
    </lineage>
</organism>
<evidence type="ECO:0000313" key="5">
    <source>
        <dbReference type="Proteomes" id="UP001141327"/>
    </source>
</evidence>
<keyword evidence="1" id="KW-0694">RNA-binding</keyword>
<dbReference type="Pfam" id="PF00013">
    <property type="entry name" value="KH_1"/>
    <property type="match status" value="1"/>
</dbReference>
<gene>
    <name evidence="4" type="ORF">PAPYR_4203</name>
</gene>
<comment type="caution">
    <text evidence="4">The sequence shown here is derived from an EMBL/GenBank/DDBJ whole genome shotgun (WGS) entry which is preliminary data.</text>
</comment>
<evidence type="ECO:0000259" key="3">
    <source>
        <dbReference type="SMART" id="SM00322"/>
    </source>
</evidence>
<dbReference type="InterPro" id="IPR004087">
    <property type="entry name" value="KH_dom"/>
</dbReference>
<feature type="compositionally biased region" description="Pro residues" evidence="2">
    <location>
        <begin position="452"/>
        <end position="490"/>
    </location>
</feature>
<dbReference type="InterPro" id="IPR047538">
    <property type="entry name" value="KH-I_ASCC1"/>
</dbReference>
<dbReference type="Gene3D" id="3.90.1140.10">
    <property type="entry name" value="Cyclic phosphodiesterase"/>
    <property type="match status" value="1"/>
</dbReference>
<dbReference type="CDD" id="cd22419">
    <property type="entry name" value="KH-I_ASCC1"/>
    <property type="match status" value="1"/>
</dbReference>
<evidence type="ECO:0000256" key="1">
    <source>
        <dbReference type="PROSITE-ProRule" id="PRU00117"/>
    </source>
</evidence>
<evidence type="ECO:0000313" key="4">
    <source>
        <dbReference type="EMBL" id="KAJ4459806.1"/>
    </source>
</evidence>
<sequence>MDREFEVVRVGGAPYRCFRLITELGDLPPPPPLEKASDYLDEGEDSLQIERDPVSGARATHITIPHIFHSYLVGKGGATRRKIQGETGAVISLPPRESENDDVILKGPTDQALQSAKTQIEILVETAKKSVPFTHFVCVPLALHNPELVKRLTQLHSDILTRHGSASGMDPSILVPPSRLHLTLFMTKLFTKEDVARAAEILTQAEPTLRMNVMQGDPLALHIKGLEYMNDDPSAVDVLYLNVTEEHQARDHINRLAAHLKRAFQDAGLYVEEDPDNYLRGDLKIHATLINTRYRRVEPGQPRGPRVPVDCRQILADLAACDLGTHICPEVHLSQRLIESRPALPPAAPKPAPAAPTCSAGPAAYASRGAPPARPSPPPVPITALPRSVLPQPTDLPKPVIPAAPAPPQNTVAVTPAHQQGTAALTPAPLAVPLPPRQRQQFRAGPFAPRQQNPPAPAAAPAPAAPPAAPAPAPAPAPAAPTVTSPPPPAQQAARTTPPPPPTSSPKPPRGQPNSSPGGNRSGKGPGKPQAAASPASAAAPPQTAGDDMWKLPAGVVAYRKKRE</sequence>
<feature type="compositionally biased region" description="Low complexity" evidence="2">
    <location>
        <begin position="527"/>
        <end position="543"/>
    </location>
</feature>